<keyword evidence="2" id="KW-0812">Transmembrane</keyword>
<evidence type="ECO:0000259" key="6">
    <source>
        <dbReference type="Pfam" id="PF08479"/>
    </source>
</evidence>
<evidence type="ECO:0000256" key="1">
    <source>
        <dbReference type="ARBA" id="ARBA00022452"/>
    </source>
</evidence>
<dbReference type="InterPro" id="IPR051544">
    <property type="entry name" value="TPS_OM_transporter"/>
</dbReference>
<feature type="domain" description="Polypeptide-transport-associated ShlB-type" evidence="6">
    <location>
        <begin position="67"/>
        <end position="141"/>
    </location>
</feature>
<organism evidence="7 8">
    <name type="scientific">Ectopseudomonas oleovorans</name>
    <name type="common">Pseudomonas oleovorans</name>
    <dbReference type="NCBI Taxonomy" id="301"/>
    <lineage>
        <taxon>Bacteria</taxon>
        <taxon>Pseudomonadati</taxon>
        <taxon>Pseudomonadota</taxon>
        <taxon>Gammaproteobacteria</taxon>
        <taxon>Pseudomonadales</taxon>
        <taxon>Pseudomonadaceae</taxon>
        <taxon>Ectopseudomonas</taxon>
    </lineage>
</organism>
<dbReference type="GO" id="GO:0046819">
    <property type="term" value="P:protein secretion by the type V secretion system"/>
    <property type="evidence" value="ECO:0007669"/>
    <property type="project" value="TreeGrafter"/>
</dbReference>
<evidence type="ECO:0000256" key="4">
    <source>
        <dbReference type="SAM" id="SignalP"/>
    </source>
</evidence>
<dbReference type="InterPro" id="IPR005565">
    <property type="entry name" value="Hemolysn_activator_HlyB_C"/>
</dbReference>
<dbReference type="Pfam" id="PF08479">
    <property type="entry name" value="POTRA_2"/>
    <property type="match status" value="1"/>
</dbReference>
<dbReference type="GO" id="GO:0098046">
    <property type="term" value="C:type V protein secretion system complex"/>
    <property type="evidence" value="ECO:0007669"/>
    <property type="project" value="TreeGrafter"/>
</dbReference>
<sequence length="550" mass="59582">MRSTSMLAGLAASLFTLSTLAATAPDAGQAQQGIDQAPLQLPERQRLDINLPDTPPDSAAEAGPRLRVEGFILEGNQALSNAELLAQLTDLGGRELTVGQLQGAANRITRLYRERGYPLARAYLPAQEIEGGRVKIAVLEGRFGQVQLNDQAGLRGSALAPLATLQAGDAVQGKPLERSLLLLQDTPGIEVKSTLRPGSSTGTTDLLVDVQRTPLISGAVDADNYGNRFVGEYRLGGTLNLNNPLGLGDRLTLRAMGSEEDQRYGRIAYQLPLGPWATQVGVAYSDMDYQLGKDFEDLDAHGNARITSVFALQPLVRSRDFSLYGQLQFDDKRLKDDIDLFDQKSDKRARVTIVSLTGNSRDTLLGGGVNSFALAWSQGSLNIDGAAAQRADDFTAGTAGQFHKLNPSLVRLQRLSERFSLYTQLQGQWADGNLDSSEKLYLGGAYGVRAYPQGEASGDQGWLANVELRYALNEAWQLSTFVDHGQVRLNKNTWADENNHRSLSGTGIGARWAANGWQISAVAAWRLGNADAESDVSRTPRVWAQVVRAF</sequence>
<evidence type="ECO:0000313" key="8">
    <source>
        <dbReference type="Proteomes" id="UP000265836"/>
    </source>
</evidence>
<keyword evidence="1" id="KW-1134">Transmembrane beta strand</keyword>
<evidence type="ECO:0000259" key="5">
    <source>
        <dbReference type="Pfam" id="PF03865"/>
    </source>
</evidence>
<proteinExistence type="predicted"/>
<keyword evidence="1" id="KW-0472">Membrane</keyword>
<dbReference type="Pfam" id="PF03865">
    <property type="entry name" value="ShlB"/>
    <property type="match status" value="1"/>
</dbReference>
<name>A0A397M6R3_ECTOL</name>
<evidence type="ECO:0000256" key="2">
    <source>
        <dbReference type="ARBA" id="ARBA00022692"/>
    </source>
</evidence>
<reference evidence="7 8" key="1">
    <citation type="submission" date="2018-08" db="EMBL/GenBank/DDBJ databases">
        <title>Genome sequencing of rice bacterial endophytes.</title>
        <authorList>
            <person name="Venturi V."/>
        </authorList>
    </citation>
    <scope>NUCLEOTIDE SEQUENCE [LARGE SCALE GENOMIC DNA]</scope>
    <source>
        <strain evidence="7 8">E1205</strain>
    </source>
</reference>
<keyword evidence="3" id="KW-0998">Cell outer membrane</keyword>
<dbReference type="AlphaFoldDB" id="A0A397M6R3"/>
<evidence type="ECO:0000313" key="7">
    <source>
        <dbReference type="EMBL" id="RIA19349.1"/>
    </source>
</evidence>
<gene>
    <name evidence="7" type="ORF">DFO61_4694</name>
</gene>
<accession>A0A397M6R3</accession>
<protein>
    <submittedName>
        <fullName evidence="7">Hemolysin activation/secretion protein</fullName>
    </submittedName>
</protein>
<dbReference type="GO" id="GO:0008320">
    <property type="term" value="F:protein transmembrane transporter activity"/>
    <property type="evidence" value="ECO:0007669"/>
    <property type="project" value="TreeGrafter"/>
</dbReference>
<keyword evidence="4" id="KW-0732">Signal</keyword>
<dbReference type="PANTHER" id="PTHR34597">
    <property type="entry name" value="SLR1661 PROTEIN"/>
    <property type="match status" value="1"/>
</dbReference>
<comment type="caution">
    <text evidence="7">The sequence shown here is derived from an EMBL/GenBank/DDBJ whole genome shotgun (WGS) entry which is preliminary data.</text>
</comment>
<feature type="signal peptide" evidence="4">
    <location>
        <begin position="1"/>
        <end position="21"/>
    </location>
</feature>
<dbReference type="PANTHER" id="PTHR34597:SF1">
    <property type="entry name" value="HEME_HEMOPEXIN TRANSPORTER PROTEIN HUXB"/>
    <property type="match status" value="1"/>
</dbReference>
<dbReference type="Proteomes" id="UP000265836">
    <property type="component" value="Unassembled WGS sequence"/>
</dbReference>
<feature type="chain" id="PRO_5017287045" evidence="4">
    <location>
        <begin position="22"/>
        <end position="550"/>
    </location>
</feature>
<dbReference type="InterPro" id="IPR013686">
    <property type="entry name" value="Polypept-transport_assoc_ShlB"/>
</dbReference>
<feature type="domain" description="Haemolysin activator HlyB C-terminal" evidence="5">
    <location>
        <begin position="202"/>
        <end position="511"/>
    </location>
</feature>
<dbReference type="EMBL" id="QXDA01000008">
    <property type="protein sequence ID" value="RIA19349.1"/>
    <property type="molecule type" value="Genomic_DNA"/>
</dbReference>
<dbReference type="Gene3D" id="2.40.160.50">
    <property type="entry name" value="membrane protein fhac: a member of the omp85/tpsb transporter family"/>
    <property type="match status" value="1"/>
</dbReference>
<evidence type="ECO:0000256" key="3">
    <source>
        <dbReference type="ARBA" id="ARBA00023237"/>
    </source>
</evidence>
<dbReference type="Gene3D" id="3.10.20.310">
    <property type="entry name" value="membrane protein fhac"/>
    <property type="match status" value="1"/>
</dbReference>